<dbReference type="Gene3D" id="3.40.50.2000">
    <property type="entry name" value="Glycogen Phosphorylase B"/>
    <property type="match status" value="2"/>
</dbReference>
<dbReference type="PANTHER" id="PTHR45947:SF3">
    <property type="entry name" value="SULFOQUINOVOSYL TRANSFERASE SQD2"/>
    <property type="match status" value="1"/>
</dbReference>
<gene>
    <name evidence="2" type="ORF">SAMN02745691_01396</name>
</gene>
<evidence type="ECO:0000313" key="2">
    <source>
        <dbReference type="EMBL" id="SHJ13641.1"/>
    </source>
</evidence>
<evidence type="ECO:0000313" key="3">
    <source>
        <dbReference type="Proteomes" id="UP000184342"/>
    </source>
</evidence>
<dbReference type="Pfam" id="PF00534">
    <property type="entry name" value="Glycos_transf_1"/>
    <property type="match status" value="1"/>
</dbReference>
<dbReference type="PANTHER" id="PTHR45947">
    <property type="entry name" value="SULFOQUINOVOSYL TRANSFERASE SQD2"/>
    <property type="match status" value="1"/>
</dbReference>
<dbReference type="SUPFAM" id="SSF53756">
    <property type="entry name" value="UDP-Glycosyltransferase/glycogen phosphorylase"/>
    <property type="match status" value="1"/>
</dbReference>
<dbReference type="Proteomes" id="UP000184342">
    <property type="component" value="Unassembled WGS sequence"/>
</dbReference>
<name>A0A1M6GUN4_9FIRM</name>
<dbReference type="CDD" id="cd03801">
    <property type="entry name" value="GT4_PimA-like"/>
    <property type="match status" value="1"/>
</dbReference>
<dbReference type="InterPro" id="IPR050194">
    <property type="entry name" value="Glycosyltransferase_grp1"/>
</dbReference>
<dbReference type="InterPro" id="IPR001296">
    <property type="entry name" value="Glyco_trans_1"/>
</dbReference>
<dbReference type="AlphaFoldDB" id="A0A1M6GUN4"/>
<evidence type="ECO:0000259" key="1">
    <source>
        <dbReference type="Pfam" id="PF00534"/>
    </source>
</evidence>
<accession>A0A1M6GUN4</accession>
<sequence length="370" mass="42419">MKILAVFVEVTSYIISLIENVYHVSTDNDITCVFCSQSVTGHIPDAELPSNCLILEGSISKKIWHLRKELHHQHFDLMIINGYSDFIRSGLIQYCRCKKIPYCIEVDTQLMLPSSRIKAQIKSLYLHRIFENQAYGFAGGTRQRRLFEYYGMDSSHIFTMPMTIDVEYFRKTVEDCPGREELKEKYGVGSGPVILFVGRLTKVKNIPLLMEVLSKLEKDTVLVIVGKGEEEARLRKKAIELRVDDRVYFFEYQTMPCLAEFYKLADVFVLPSYFEQWGLVINEALSCGIPCVVSDKAGAADDLIMKNRNGFIFESGNAEDLADKIVRALKASFCQKEISACMDKWNYEVYAQSFRNAVNLIQKYSRDGKE</sequence>
<dbReference type="STRING" id="1122934.SAMN02745691_01396"/>
<organism evidence="2 3">
    <name type="scientific">Parasporobacterium paucivorans DSM 15970</name>
    <dbReference type="NCBI Taxonomy" id="1122934"/>
    <lineage>
        <taxon>Bacteria</taxon>
        <taxon>Bacillati</taxon>
        <taxon>Bacillota</taxon>
        <taxon>Clostridia</taxon>
        <taxon>Lachnospirales</taxon>
        <taxon>Lachnospiraceae</taxon>
        <taxon>Parasporobacterium</taxon>
    </lineage>
</organism>
<reference evidence="2 3" key="1">
    <citation type="submission" date="2016-11" db="EMBL/GenBank/DDBJ databases">
        <authorList>
            <person name="Jaros S."/>
            <person name="Januszkiewicz K."/>
            <person name="Wedrychowicz H."/>
        </authorList>
    </citation>
    <scope>NUCLEOTIDE SEQUENCE [LARGE SCALE GENOMIC DNA]</scope>
    <source>
        <strain evidence="2 3">DSM 15970</strain>
    </source>
</reference>
<keyword evidence="2" id="KW-0808">Transferase</keyword>
<proteinExistence type="predicted"/>
<dbReference type="GO" id="GO:0016757">
    <property type="term" value="F:glycosyltransferase activity"/>
    <property type="evidence" value="ECO:0007669"/>
    <property type="project" value="InterPro"/>
</dbReference>
<feature type="domain" description="Glycosyl transferase family 1" evidence="1">
    <location>
        <begin position="179"/>
        <end position="331"/>
    </location>
</feature>
<keyword evidence="3" id="KW-1185">Reference proteome</keyword>
<dbReference type="EMBL" id="FQYT01000013">
    <property type="protein sequence ID" value="SHJ13641.1"/>
    <property type="molecule type" value="Genomic_DNA"/>
</dbReference>
<protein>
    <submittedName>
        <fullName evidence="2">Glycosyltransferase involved in cell wall bisynthesis</fullName>
    </submittedName>
</protein>